<dbReference type="STRING" id="658167.SAMN04488135_104154"/>
<dbReference type="Gene3D" id="3.40.50.720">
    <property type="entry name" value="NAD(P)-binding Rossmann-like Domain"/>
    <property type="match status" value="1"/>
</dbReference>
<dbReference type="InterPro" id="IPR032875">
    <property type="entry name" value="Succ_CoA_lig_flav_dom"/>
</dbReference>
<proteinExistence type="predicted"/>
<dbReference type="OrthoDB" id="8664175at2"/>
<protein>
    <submittedName>
        <fullName evidence="2">Acyl-CoA synthetase (NDP forming)</fullName>
    </submittedName>
</protein>
<dbReference type="Pfam" id="PF13380">
    <property type="entry name" value="CoA_binding_2"/>
    <property type="match status" value="1"/>
</dbReference>
<evidence type="ECO:0000313" key="3">
    <source>
        <dbReference type="Proteomes" id="UP000184226"/>
    </source>
</evidence>
<accession>A0A1M5UXW0</accession>
<dbReference type="Proteomes" id="UP000184226">
    <property type="component" value="Unassembled WGS sequence"/>
</dbReference>
<dbReference type="Gene3D" id="3.30.1490.20">
    <property type="entry name" value="ATP-grasp fold, A domain"/>
    <property type="match status" value="1"/>
</dbReference>
<organism evidence="2 3">
    <name type="scientific">Pollutimonas bauzanensis</name>
    <dbReference type="NCBI Taxonomy" id="658167"/>
    <lineage>
        <taxon>Bacteria</taxon>
        <taxon>Pseudomonadati</taxon>
        <taxon>Pseudomonadota</taxon>
        <taxon>Betaproteobacteria</taxon>
        <taxon>Burkholderiales</taxon>
        <taxon>Alcaligenaceae</taxon>
        <taxon>Pollutimonas</taxon>
    </lineage>
</organism>
<dbReference type="PANTHER" id="PTHR42793:SF4">
    <property type="entry name" value="BLL6376 PROTEIN"/>
    <property type="match status" value="1"/>
</dbReference>
<reference evidence="2 3" key="1">
    <citation type="submission" date="2016-11" db="EMBL/GenBank/DDBJ databases">
        <authorList>
            <person name="Jaros S."/>
            <person name="Januszkiewicz K."/>
            <person name="Wedrychowicz H."/>
        </authorList>
    </citation>
    <scope>NUCLEOTIDE SEQUENCE [LARGE SCALE GENOMIC DNA]</scope>
    <source>
        <strain evidence="2 3">CGMCC 1.10190</strain>
    </source>
</reference>
<dbReference type="SMART" id="SM00881">
    <property type="entry name" value="CoA_binding"/>
    <property type="match status" value="1"/>
</dbReference>
<dbReference type="PANTHER" id="PTHR42793">
    <property type="entry name" value="COA BINDING DOMAIN CONTAINING PROTEIN"/>
    <property type="match status" value="1"/>
</dbReference>
<dbReference type="AlphaFoldDB" id="A0A1M5UXW0"/>
<evidence type="ECO:0000313" key="2">
    <source>
        <dbReference type="EMBL" id="SHH67756.1"/>
    </source>
</evidence>
<dbReference type="RefSeq" id="WP_073102834.1">
    <property type="nucleotide sequence ID" value="NZ_FQXE01000004.1"/>
</dbReference>
<dbReference type="Pfam" id="PF13549">
    <property type="entry name" value="ATP-grasp_5"/>
    <property type="match status" value="1"/>
</dbReference>
<evidence type="ECO:0000259" key="1">
    <source>
        <dbReference type="SMART" id="SM00881"/>
    </source>
</evidence>
<dbReference type="SUPFAM" id="SSF51735">
    <property type="entry name" value="NAD(P)-binding Rossmann-fold domains"/>
    <property type="match status" value="1"/>
</dbReference>
<feature type="domain" description="CoA-binding" evidence="1">
    <location>
        <begin position="11"/>
        <end position="106"/>
    </location>
</feature>
<name>A0A1M5UXW0_9BURK</name>
<dbReference type="Pfam" id="PF13607">
    <property type="entry name" value="Succ_CoA_lig"/>
    <property type="match status" value="1"/>
</dbReference>
<dbReference type="InterPro" id="IPR013815">
    <property type="entry name" value="ATP_grasp_subdomain_1"/>
</dbReference>
<dbReference type="InterPro" id="IPR003781">
    <property type="entry name" value="CoA-bd"/>
</dbReference>
<dbReference type="Gene3D" id="3.30.470.20">
    <property type="entry name" value="ATP-grasp fold, B domain"/>
    <property type="match status" value="1"/>
</dbReference>
<keyword evidence="3" id="KW-1185">Reference proteome</keyword>
<dbReference type="SUPFAM" id="SSF56059">
    <property type="entry name" value="Glutathione synthetase ATP-binding domain-like"/>
    <property type="match status" value="1"/>
</dbReference>
<dbReference type="SUPFAM" id="SSF52210">
    <property type="entry name" value="Succinyl-CoA synthetase domains"/>
    <property type="match status" value="2"/>
</dbReference>
<dbReference type="InterPro" id="IPR016102">
    <property type="entry name" value="Succinyl-CoA_synth-like"/>
</dbReference>
<dbReference type="EMBL" id="FQXE01000004">
    <property type="protein sequence ID" value="SHH67756.1"/>
    <property type="molecule type" value="Genomic_DNA"/>
</dbReference>
<dbReference type="InterPro" id="IPR036291">
    <property type="entry name" value="NAD(P)-bd_dom_sf"/>
</dbReference>
<dbReference type="Gene3D" id="3.40.50.261">
    <property type="entry name" value="Succinyl-CoA synthetase domains"/>
    <property type="match status" value="2"/>
</dbReference>
<gene>
    <name evidence="2" type="ORF">SAMN04488135_104154</name>
</gene>
<sequence>MNHQAIALGAALDPASIAIVGASDNKNKVGGRPLDYLKRFGYAGRVYPVNPSRSVVQGQPCFPDIATLPEVPDLAIVAVAGSAVLEAVQACASKGIRAAIILSSGFGETGDLGRRQQAEIAEAAAAAGMRLIGPNSQGLANFSSGAVANFSTMFTQLPPQDGPVAIVSQSGATSAALYTLLRLNGVGVRYVLATGNEADVTVSELALAVAADPAIKLIVVYAESLRDADMLARAAAAAKDRGIPLLMLKAGRSAAGAAAAASHTGALINEDGVVDAFFQRHAIWRATELLDIVNIAPLYLKEIRPRGRNLVVVSNSGSSCVMCADFADGLGLPMAALSATTRGRAGRALASFATCSNPIDVATALLGDSRALGAVLQALADDEAGDLYLISLPVAGDGYDLEQLAEDIASFEKTTGRTVAVSATTAATQEPFRRRGLVTFGSERQALAALDQFTRHLALTASAQAQAQAPAHQRRPLLLPPGTSAFLSEAQSMAVLADAGLPMAAHQVCFDADQAVSAWRGMGAAVAIKACSAELPHKSEHGLVHLNVDGEAAVRRAFEACRQGVQALDIAWDGAIVAKMARGRRELAIGGKMDPVFGPVIMVSDGGKYIEAMPDFVLLIPPFDAAAARAAIGALRVAPLFAGVRGEPPMDVDAICAAMVTVASIMQQNADTVASIDLNPVIVGCAGDGIVIADALIERRLPDGSAAHAFLPLNAVTEEVAQ</sequence>
<dbReference type="GO" id="GO:0005524">
    <property type="term" value="F:ATP binding"/>
    <property type="evidence" value="ECO:0007669"/>
    <property type="project" value="InterPro"/>
</dbReference>